<dbReference type="Pfam" id="PF19027">
    <property type="entry name" value="DUF5752"/>
    <property type="match status" value="1"/>
</dbReference>
<name>A0A1F7YGK3_9BACT</name>
<organism evidence="1 2">
    <name type="scientific">Candidatus Woesebacteria bacterium RIFCSPHIGHO2_01_FULL_39_28</name>
    <dbReference type="NCBI Taxonomy" id="1802496"/>
    <lineage>
        <taxon>Bacteria</taxon>
        <taxon>Candidatus Woeseibacteriota</taxon>
    </lineage>
</organism>
<dbReference type="AlphaFoldDB" id="A0A1F7YGK3"/>
<evidence type="ECO:0000313" key="1">
    <source>
        <dbReference type="EMBL" id="OGM25645.1"/>
    </source>
</evidence>
<accession>A0A1F7YGK3</accession>
<proteinExistence type="predicted"/>
<protein>
    <submittedName>
        <fullName evidence="1">Uncharacterized protein</fullName>
    </submittedName>
</protein>
<dbReference type="EMBL" id="MGGI01000021">
    <property type="protein sequence ID" value="OGM25645.1"/>
    <property type="molecule type" value="Genomic_DNA"/>
</dbReference>
<dbReference type="InterPro" id="IPR044036">
    <property type="entry name" value="DUF5752"/>
</dbReference>
<dbReference type="Proteomes" id="UP000178851">
    <property type="component" value="Unassembled WGS sequence"/>
</dbReference>
<comment type="caution">
    <text evidence="1">The sequence shown here is derived from an EMBL/GenBank/DDBJ whole genome shotgun (WGS) entry which is preliminary data.</text>
</comment>
<gene>
    <name evidence="1" type="ORF">A2627_04355</name>
</gene>
<reference evidence="1 2" key="1">
    <citation type="journal article" date="2016" name="Nat. Commun.">
        <title>Thousands of microbial genomes shed light on interconnected biogeochemical processes in an aquifer system.</title>
        <authorList>
            <person name="Anantharaman K."/>
            <person name="Brown C.T."/>
            <person name="Hug L.A."/>
            <person name="Sharon I."/>
            <person name="Castelle C.J."/>
            <person name="Probst A.J."/>
            <person name="Thomas B.C."/>
            <person name="Singh A."/>
            <person name="Wilkins M.J."/>
            <person name="Karaoz U."/>
            <person name="Brodie E.L."/>
            <person name="Williams K.H."/>
            <person name="Hubbard S.S."/>
            <person name="Banfield J.F."/>
        </authorList>
    </citation>
    <scope>NUCLEOTIDE SEQUENCE [LARGE SCALE GENOMIC DNA]</scope>
</reference>
<sequence length="101" mass="12033">MSRKTIKKVFITAPSDKVFWLRSGQSINDLGELSRVLKTISDEDFYYHVSKEKNDFANWIEEVLDDGELAEKMRRKWTKNQILYVIDNHIKTYYEKGQQNV</sequence>
<evidence type="ECO:0000313" key="2">
    <source>
        <dbReference type="Proteomes" id="UP000178851"/>
    </source>
</evidence>